<dbReference type="PANTHER" id="PTHR43640:SF1">
    <property type="entry name" value="THIOREDOXIN-DEPENDENT PEROXIREDOXIN"/>
    <property type="match status" value="1"/>
</dbReference>
<evidence type="ECO:0000259" key="1">
    <source>
        <dbReference type="PROSITE" id="PS51352"/>
    </source>
</evidence>
<dbReference type="PROSITE" id="PS51352">
    <property type="entry name" value="THIOREDOXIN_2"/>
    <property type="match status" value="1"/>
</dbReference>
<dbReference type="InterPro" id="IPR036249">
    <property type="entry name" value="Thioredoxin-like_sf"/>
</dbReference>
<evidence type="ECO:0000313" key="3">
    <source>
        <dbReference type="Proteomes" id="UP001171945"/>
    </source>
</evidence>
<comment type="caution">
    <text evidence="2">The sequence shown here is derived from an EMBL/GenBank/DDBJ whole genome shotgun (WGS) entry which is preliminary data.</text>
</comment>
<dbReference type="Pfam" id="PF00578">
    <property type="entry name" value="AhpC-TSA"/>
    <property type="match status" value="1"/>
</dbReference>
<accession>A0ABT7VV12</accession>
<dbReference type="CDD" id="cd02969">
    <property type="entry name" value="PRX_like1"/>
    <property type="match status" value="1"/>
</dbReference>
<feature type="non-terminal residue" evidence="2">
    <location>
        <position position="1"/>
    </location>
</feature>
<keyword evidence="3" id="KW-1185">Reference proteome</keyword>
<feature type="domain" description="Thioredoxin" evidence="1">
    <location>
        <begin position="25"/>
        <end position="175"/>
    </location>
</feature>
<dbReference type="InterPro" id="IPR013766">
    <property type="entry name" value="Thioredoxin_domain"/>
</dbReference>
<proteinExistence type="predicted"/>
<dbReference type="InterPro" id="IPR000866">
    <property type="entry name" value="AhpC/TSA"/>
</dbReference>
<dbReference type="Gene3D" id="3.40.30.10">
    <property type="entry name" value="Glutaredoxin"/>
    <property type="match status" value="1"/>
</dbReference>
<protein>
    <submittedName>
        <fullName evidence="2">Thioredoxin family protein</fullName>
    </submittedName>
</protein>
<sequence length="197" mass="22331">QSKQSCLIQKHFKDNKMPQISTRQLELGTDAPSFSLLEPKTGKTISLSDFSGKPVLIVFIASDCITVNHIRKEFVQFASEYQKKGLEIIAINPNESGGTEEMINDTIQHHYSFPYLFDVNQDVARAYQVVCTPDFFMLDANHKLYYLGQFDDSRHNNNKLVDGHDIRMAANALLNGEVAPIEQKPSFGCSIMWKERA</sequence>
<gene>
    <name evidence="2" type="ORF">QUF54_08685</name>
</gene>
<reference evidence="2" key="1">
    <citation type="submission" date="2023-06" db="EMBL/GenBank/DDBJ databases">
        <title>Uncultivated large filamentous bacteria from sulfidic sediments reveal new species and different genomic features in energy metabolism and defense.</title>
        <authorList>
            <person name="Fonseca A."/>
        </authorList>
    </citation>
    <scope>NUCLEOTIDE SEQUENCE</scope>
    <source>
        <strain evidence="2">HSG4</strain>
    </source>
</reference>
<dbReference type="InterPro" id="IPR047262">
    <property type="entry name" value="PRX-like1"/>
</dbReference>
<dbReference type="PANTHER" id="PTHR43640">
    <property type="entry name" value="OS07G0260300 PROTEIN"/>
    <property type="match status" value="1"/>
</dbReference>
<dbReference type="Proteomes" id="UP001171945">
    <property type="component" value="Unassembled WGS sequence"/>
</dbReference>
<dbReference type="SUPFAM" id="SSF52833">
    <property type="entry name" value="Thioredoxin-like"/>
    <property type="match status" value="1"/>
</dbReference>
<name>A0ABT7VV12_9GAMM</name>
<organism evidence="2 3">
    <name type="scientific">Candidatus Marithioploca araucensis</name>
    <dbReference type="NCBI Taxonomy" id="70273"/>
    <lineage>
        <taxon>Bacteria</taxon>
        <taxon>Pseudomonadati</taxon>
        <taxon>Pseudomonadota</taxon>
        <taxon>Gammaproteobacteria</taxon>
        <taxon>Thiotrichales</taxon>
        <taxon>Thiotrichaceae</taxon>
        <taxon>Candidatus Marithioploca</taxon>
    </lineage>
</organism>
<evidence type="ECO:0000313" key="2">
    <source>
        <dbReference type="EMBL" id="MDM8563414.1"/>
    </source>
</evidence>
<dbReference type="EMBL" id="JAUCGM010000623">
    <property type="protein sequence ID" value="MDM8563414.1"/>
    <property type="molecule type" value="Genomic_DNA"/>
</dbReference>